<keyword evidence="1" id="KW-0812">Transmembrane</keyword>
<reference evidence="2" key="1">
    <citation type="submission" date="2016-02" db="EMBL/GenBank/DDBJ databases">
        <title>WGS assembly of Manihot esculenta.</title>
        <authorList>
            <person name="Bredeson J.V."/>
            <person name="Prochnik S.E."/>
            <person name="Lyons J.B."/>
            <person name="Schmutz J."/>
            <person name="Grimwood J."/>
            <person name="Vrebalov J."/>
            <person name="Bart R.S."/>
            <person name="Amuge T."/>
            <person name="Ferguson M.E."/>
            <person name="Green R."/>
            <person name="Putnam N."/>
            <person name="Stites J."/>
            <person name="Rounsley S."/>
            <person name="Rokhsar D.S."/>
        </authorList>
    </citation>
    <scope>NUCLEOTIDE SEQUENCE [LARGE SCALE GENOMIC DNA]</scope>
    <source>
        <tissue evidence="2">Leaf</tissue>
    </source>
</reference>
<protein>
    <submittedName>
        <fullName evidence="2">Uncharacterized protein</fullName>
    </submittedName>
</protein>
<organism evidence="2">
    <name type="scientific">Manihot esculenta</name>
    <name type="common">Cassava</name>
    <name type="synonym">Jatropha manihot</name>
    <dbReference type="NCBI Taxonomy" id="3983"/>
    <lineage>
        <taxon>Eukaryota</taxon>
        <taxon>Viridiplantae</taxon>
        <taxon>Streptophyta</taxon>
        <taxon>Embryophyta</taxon>
        <taxon>Tracheophyta</taxon>
        <taxon>Spermatophyta</taxon>
        <taxon>Magnoliopsida</taxon>
        <taxon>eudicotyledons</taxon>
        <taxon>Gunneridae</taxon>
        <taxon>Pentapetalae</taxon>
        <taxon>rosids</taxon>
        <taxon>fabids</taxon>
        <taxon>Malpighiales</taxon>
        <taxon>Euphorbiaceae</taxon>
        <taxon>Crotonoideae</taxon>
        <taxon>Manihoteae</taxon>
        <taxon>Manihot</taxon>
    </lineage>
</organism>
<name>A0A2C9U132_MANES</name>
<keyword evidence="1" id="KW-0472">Membrane</keyword>
<evidence type="ECO:0000256" key="1">
    <source>
        <dbReference type="SAM" id="Phobius"/>
    </source>
</evidence>
<evidence type="ECO:0000313" key="2">
    <source>
        <dbReference type="EMBL" id="OAY23229.1"/>
    </source>
</evidence>
<gene>
    <name evidence="2" type="ORF">MANES_18G061900</name>
</gene>
<sequence length="54" mass="6563">MSLHGTHKFFLNLQSEDRTIRASFFFFVFTYSIIRLTRAQNTEMKFKKSLNREK</sequence>
<dbReference type="EMBL" id="CM004404">
    <property type="protein sequence ID" value="OAY23229.1"/>
    <property type="molecule type" value="Genomic_DNA"/>
</dbReference>
<accession>A0A2C9U132</accession>
<feature type="transmembrane region" description="Helical" evidence="1">
    <location>
        <begin position="20"/>
        <end position="37"/>
    </location>
</feature>
<proteinExistence type="predicted"/>
<keyword evidence="1" id="KW-1133">Transmembrane helix</keyword>
<dbReference type="AlphaFoldDB" id="A0A2C9U132"/>